<proteinExistence type="predicted"/>
<gene>
    <name evidence="2" type="ORF">ACCI51_13265</name>
</gene>
<dbReference type="InterPro" id="IPR013830">
    <property type="entry name" value="SGNH_hydro"/>
</dbReference>
<feature type="domain" description="SGNH hydrolase-type esterase" evidence="1">
    <location>
        <begin position="26"/>
        <end position="196"/>
    </location>
</feature>
<evidence type="ECO:0000313" key="3">
    <source>
        <dbReference type="Proteomes" id="UP001569414"/>
    </source>
</evidence>
<dbReference type="RefSeq" id="WP_371843975.1">
    <property type="nucleotide sequence ID" value="NZ_JBGMEL010000012.1"/>
</dbReference>
<comment type="caution">
    <text evidence="2">The sequence shown here is derived from an EMBL/GenBank/DDBJ whole genome shotgun (WGS) entry which is preliminary data.</text>
</comment>
<dbReference type="InterPro" id="IPR036514">
    <property type="entry name" value="SGNH_hydro_sf"/>
</dbReference>
<dbReference type="EMBL" id="JBGMEL010000012">
    <property type="protein sequence ID" value="MFA0791521.1"/>
    <property type="molecule type" value="Genomic_DNA"/>
</dbReference>
<dbReference type="SUPFAM" id="SSF52266">
    <property type="entry name" value="SGNH hydrolase"/>
    <property type="match status" value="1"/>
</dbReference>
<dbReference type="Proteomes" id="UP001569414">
    <property type="component" value="Unassembled WGS sequence"/>
</dbReference>
<accession>A0ABV4NRE5</accession>
<organism evidence="2 3">
    <name type="scientific">Microbulbifer echini</name>
    <dbReference type="NCBI Taxonomy" id="1529067"/>
    <lineage>
        <taxon>Bacteria</taxon>
        <taxon>Pseudomonadati</taxon>
        <taxon>Pseudomonadota</taxon>
        <taxon>Gammaproteobacteria</taxon>
        <taxon>Cellvibrionales</taxon>
        <taxon>Microbulbiferaceae</taxon>
        <taxon>Microbulbifer</taxon>
    </lineage>
</organism>
<evidence type="ECO:0000313" key="2">
    <source>
        <dbReference type="EMBL" id="MFA0791521.1"/>
    </source>
</evidence>
<protein>
    <submittedName>
        <fullName evidence="2">SGNH/GDSL hydrolase family protein</fullName>
    </submittedName>
</protein>
<dbReference type="Gene3D" id="3.40.50.1110">
    <property type="entry name" value="SGNH hydrolase"/>
    <property type="match status" value="1"/>
</dbReference>
<sequence length="217" mass="24384">MENILVYSDSVSWGIIPGTRKRLPFSQRWPGVLESCLNRDGRKVRVIENCLNGRRTVWEDPFRAGRRAVDGLAQVIEMHSPLDCVLLMLGTNDFQDTHDNRAWMSAQGVAKLVSIIREAPTEPGMPVPQILIIAPLAIVDPKGMIGNKFTGAEQRCRGFPQELDNVSRDLNTLFLDANAWVKVSERDGVHLDEDQHEILGKVIGDFLVKSPVFDRKK</sequence>
<dbReference type="GO" id="GO:0016787">
    <property type="term" value="F:hydrolase activity"/>
    <property type="evidence" value="ECO:0007669"/>
    <property type="project" value="UniProtKB-KW"/>
</dbReference>
<evidence type="ECO:0000259" key="1">
    <source>
        <dbReference type="Pfam" id="PF13472"/>
    </source>
</evidence>
<keyword evidence="3" id="KW-1185">Reference proteome</keyword>
<reference evidence="2 3" key="1">
    <citation type="submission" date="2024-08" db="EMBL/GenBank/DDBJ databases">
        <authorList>
            <person name="Ishaq N."/>
        </authorList>
    </citation>
    <scope>NUCLEOTIDE SEQUENCE [LARGE SCALE GENOMIC DNA]</scope>
    <source>
        <strain evidence="2 3">JCM 30400</strain>
    </source>
</reference>
<name>A0ABV4NRE5_9GAMM</name>
<dbReference type="Pfam" id="PF13472">
    <property type="entry name" value="Lipase_GDSL_2"/>
    <property type="match status" value="1"/>
</dbReference>
<dbReference type="CDD" id="cd01839">
    <property type="entry name" value="SGNH_arylesterase_like"/>
    <property type="match status" value="1"/>
</dbReference>
<keyword evidence="2" id="KW-0378">Hydrolase</keyword>